<evidence type="ECO:0000256" key="1">
    <source>
        <dbReference type="ARBA" id="ARBA00004123"/>
    </source>
</evidence>
<reference evidence="8 9" key="1">
    <citation type="journal article" date="2018" name="IMA Fungus">
        <title>IMA Genome-F 9: Draft genome sequence of Annulohypoxylon stygium, Aspergillus mulundensis, Berkeleyomyces basicola (syn. Thielaviopsis basicola), Ceratocystis smalleyi, two Cercospora beticola strains, Coleophoma cylindrospora, Fusarium fracticaudum, Phialophora cf. hyalina, and Morchella septimelata.</title>
        <authorList>
            <person name="Wingfield B.D."/>
            <person name="Bills G.F."/>
            <person name="Dong Y."/>
            <person name="Huang W."/>
            <person name="Nel W.J."/>
            <person name="Swalarsk-Parry B.S."/>
            <person name="Vaghefi N."/>
            <person name="Wilken P.M."/>
            <person name="An Z."/>
            <person name="de Beer Z.W."/>
            <person name="De Vos L."/>
            <person name="Chen L."/>
            <person name="Duong T.A."/>
            <person name="Gao Y."/>
            <person name="Hammerbacher A."/>
            <person name="Kikkert J.R."/>
            <person name="Li Y."/>
            <person name="Li H."/>
            <person name="Li K."/>
            <person name="Li Q."/>
            <person name="Liu X."/>
            <person name="Ma X."/>
            <person name="Naidoo K."/>
            <person name="Pethybridge S.J."/>
            <person name="Sun J."/>
            <person name="Steenkamp E.T."/>
            <person name="van der Nest M.A."/>
            <person name="van Wyk S."/>
            <person name="Wingfield M.J."/>
            <person name="Xiong C."/>
            <person name="Yue Q."/>
            <person name="Zhang X."/>
        </authorList>
    </citation>
    <scope>NUCLEOTIDE SEQUENCE [LARGE SCALE GENOMIC DNA]</scope>
    <source>
        <strain evidence="8 9">BP 5553</strain>
    </source>
</reference>
<dbReference type="GeneID" id="43593375"/>
<keyword evidence="3" id="KW-0805">Transcription regulation</keyword>
<dbReference type="GO" id="GO:0006351">
    <property type="term" value="P:DNA-templated transcription"/>
    <property type="evidence" value="ECO:0007669"/>
    <property type="project" value="InterPro"/>
</dbReference>
<name>A0A370TYD4_9HELO</name>
<gene>
    <name evidence="8" type="ORF">BP5553_00526</name>
</gene>
<dbReference type="PANTHER" id="PTHR47338:SF5">
    <property type="entry name" value="ZN(II)2CYS6 TRANSCRIPTION FACTOR (EUROFUNG)"/>
    <property type="match status" value="1"/>
</dbReference>
<feature type="region of interest" description="Disordered" evidence="6">
    <location>
        <begin position="139"/>
        <end position="158"/>
    </location>
</feature>
<sequence>MPSTAMETIDESSISSNARMLACTSCKQYVSDLPFMIDLSCKPRADYEGFATADARKDAVPQSHSVTCVCRRLGVRCVYPRFSFKPGPKKKQAFTAIPRTEELPRTEQPTIADSSIRPGEEYNFLSLPRDGYLAYDSSMPGQRTTDASGSQHNPETSDVLTEPHLFNPPPIFDETLFHDRLSSISSDAITSDPGGPLALLGQNTDPFRVVPPIIYPPSPSLPSREIINHLVDVFFDVVHPQFRLLHRPTLTEQLHDPSYLATKEAAFLLNAIFALTARYLGDIRVELFDLSLLRRQSDKSSLSNTSLLNPSYQRKGRWERGQGLLQLANRLLQEEIAEAERLENKTGETQEPRIQLLQAAALLAFAELGMGISSRAHSMMSMCARMAYDLDLGSIDCDDYESQVELSLDKHSWIRKEELRRLW</sequence>
<proteinExistence type="predicted"/>
<dbReference type="Pfam" id="PF04082">
    <property type="entry name" value="Fungal_trans"/>
    <property type="match status" value="1"/>
</dbReference>
<dbReference type="EMBL" id="NPIC01000001">
    <property type="protein sequence ID" value="RDL40547.1"/>
    <property type="molecule type" value="Genomic_DNA"/>
</dbReference>
<organism evidence="8 9">
    <name type="scientific">Venustampulla echinocandica</name>
    <dbReference type="NCBI Taxonomy" id="2656787"/>
    <lineage>
        <taxon>Eukaryota</taxon>
        <taxon>Fungi</taxon>
        <taxon>Dikarya</taxon>
        <taxon>Ascomycota</taxon>
        <taxon>Pezizomycotina</taxon>
        <taxon>Leotiomycetes</taxon>
        <taxon>Helotiales</taxon>
        <taxon>Pleuroascaceae</taxon>
        <taxon>Venustampulla</taxon>
    </lineage>
</organism>
<evidence type="ECO:0000256" key="2">
    <source>
        <dbReference type="ARBA" id="ARBA00022723"/>
    </source>
</evidence>
<evidence type="ECO:0000313" key="8">
    <source>
        <dbReference type="EMBL" id="RDL40547.1"/>
    </source>
</evidence>
<dbReference type="RefSeq" id="XP_031873203.1">
    <property type="nucleotide sequence ID" value="XM_032009149.1"/>
</dbReference>
<keyword evidence="5" id="KW-0539">Nucleus</keyword>
<dbReference type="GO" id="GO:0005634">
    <property type="term" value="C:nucleus"/>
    <property type="evidence" value="ECO:0007669"/>
    <property type="project" value="UniProtKB-SubCell"/>
</dbReference>
<evidence type="ECO:0000313" key="9">
    <source>
        <dbReference type="Proteomes" id="UP000254866"/>
    </source>
</evidence>
<evidence type="ECO:0000256" key="4">
    <source>
        <dbReference type="ARBA" id="ARBA00023163"/>
    </source>
</evidence>
<evidence type="ECO:0000256" key="3">
    <source>
        <dbReference type="ARBA" id="ARBA00023015"/>
    </source>
</evidence>
<dbReference type="PANTHER" id="PTHR47338">
    <property type="entry name" value="ZN(II)2CYS6 TRANSCRIPTION FACTOR (EUROFUNG)-RELATED"/>
    <property type="match status" value="1"/>
</dbReference>
<dbReference type="Proteomes" id="UP000254866">
    <property type="component" value="Unassembled WGS sequence"/>
</dbReference>
<dbReference type="InterPro" id="IPR007219">
    <property type="entry name" value="XnlR_reg_dom"/>
</dbReference>
<dbReference type="GO" id="GO:0003677">
    <property type="term" value="F:DNA binding"/>
    <property type="evidence" value="ECO:0007669"/>
    <property type="project" value="InterPro"/>
</dbReference>
<dbReference type="InterPro" id="IPR050815">
    <property type="entry name" value="TF_fung"/>
</dbReference>
<comment type="caution">
    <text evidence="8">The sequence shown here is derived from an EMBL/GenBank/DDBJ whole genome shotgun (WGS) entry which is preliminary data.</text>
</comment>
<comment type="subcellular location">
    <subcellularLocation>
        <location evidence="1">Nucleus</location>
    </subcellularLocation>
</comment>
<keyword evidence="9" id="KW-1185">Reference proteome</keyword>
<evidence type="ECO:0000256" key="6">
    <source>
        <dbReference type="SAM" id="MobiDB-lite"/>
    </source>
</evidence>
<accession>A0A370TYD4</accession>
<dbReference type="CDD" id="cd12148">
    <property type="entry name" value="fungal_TF_MHR"/>
    <property type="match status" value="1"/>
</dbReference>
<protein>
    <recommendedName>
        <fullName evidence="7">Xylanolytic transcriptional activator regulatory domain-containing protein</fullName>
    </recommendedName>
</protein>
<dbReference type="OrthoDB" id="3599517at2759"/>
<evidence type="ECO:0000259" key="7">
    <source>
        <dbReference type="Pfam" id="PF04082"/>
    </source>
</evidence>
<keyword evidence="2" id="KW-0479">Metal-binding</keyword>
<dbReference type="GO" id="GO:0008270">
    <property type="term" value="F:zinc ion binding"/>
    <property type="evidence" value="ECO:0007669"/>
    <property type="project" value="InterPro"/>
</dbReference>
<keyword evidence="4" id="KW-0804">Transcription</keyword>
<evidence type="ECO:0000256" key="5">
    <source>
        <dbReference type="ARBA" id="ARBA00023242"/>
    </source>
</evidence>
<dbReference type="GO" id="GO:0000981">
    <property type="term" value="F:DNA-binding transcription factor activity, RNA polymerase II-specific"/>
    <property type="evidence" value="ECO:0007669"/>
    <property type="project" value="InterPro"/>
</dbReference>
<feature type="domain" description="Xylanolytic transcriptional activator regulatory" evidence="7">
    <location>
        <begin position="232"/>
        <end position="423"/>
    </location>
</feature>
<dbReference type="AlphaFoldDB" id="A0A370TYD4"/>